<feature type="binding site" evidence="14">
    <location>
        <position position="218"/>
    </location>
    <ligand>
        <name>NADP(+)</name>
        <dbReference type="ChEBI" id="CHEBI:58349"/>
    </ligand>
</feature>
<dbReference type="AlphaFoldDB" id="B8JEW7"/>
<dbReference type="SUPFAM" id="SSF53597">
    <property type="entry name" value="Dihydrofolate reductase-like"/>
    <property type="match status" value="1"/>
</dbReference>
<keyword evidence="9 12" id="KW-0521">NADP</keyword>
<dbReference type="UniPathway" id="UPA00275">
    <property type="reaction ID" value="UER00401"/>
</dbReference>
<evidence type="ECO:0000256" key="5">
    <source>
        <dbReference type="ARBA" id="ARBA00007417"/>
    </source>
</evidence>
<comment type="catalytic activity">
    <reaction evidence="12">
        <text>5-amino-6-(5-phospho-D-ribitylamino)uracil + NADP(+) = 5-amino-6-(5-phospho-D-ribosylamino)uracil + NADPH + H(+)</text>
        <dbReference type="Rhea" id="RHEA:17845"/>
        <dbReference type="ChEBI" id="CHEBI:15378"/>
        <dbReference type="ChEBI" id="CHEBI:57783"/>
        <dbReference type="ChEBI" id="CHEBI:58349"/>
        <dbReference type="ChEBI" id="CHEBI:58421"/>
        <dbReference type="ChEBI" id="CHEBI:58453"/>
        <dbReference type="EC" id="1.1.1.193"/>
    </reaction>
</comment>
<dbReference type="PANTHER" id="PTHR38011">
    <property type="entry name" value="DIHYDROFOLATE REDUCTASE FAMILY PROTEIN (AFU_ORTHOLOGUE AFUA_8G06820)"/>
    <property type="match status" value="1"/>
</dbReference>
<feature type="binding site" evidence="14">
    <location>
        <position position="226"/>
    </location>
    <ligand>
        <name>substrate</name>
    </ligand>
</feature>
<dbReference type="GO" id="GO:0008835">
    <property type="term" value="F:diaminohydroxyphosphoribosylaminopyrimidine deaminase activity"/>
    <property type="evidence" value="ECO:0007669"/>
    <property type="project" value="UniProtKB-EC"/>
</dbReference>
<evidence type="ECO:0000313" key="17">
    <source>
        <dbReference type="EMBL" id="ACL66263.1"/>
    </source>
</evidence>
<dbReference type="GO" id="GO:0008703">
    <property type="term" value="F:5-amino-6-(5-phosphoribosylamino)uracil reductase activity"/>
    <property type="evidence" value="ECO:0007669"/>
    <property type="project" value="UniProtKB-EC"/>
</dbReference>
<evidence type="ECO:0000256" key="14">
    <source>
        <dbReference type="PIRSR" id="PIRSR006769-2"/>
    </source>
</evidence>
<protein>
    <recommendedName>
        <fullName evidence="12">Riboflavin biosynthesis protein RibD</fullName>
    </recommendedName>
    <domain>
        <recommendedName>
            <fullName evidence="12">Diaminohydroxyphosphoribosylaminopyrimidine deaminase</fullName>
            <shortName evidence="12">DRAP deaminase</shortName>
            <ecNumber evidence="12">3.5.4.26</ecNumber>
        </recommendedName>
        <alternativeName>
            <fullName evidence="12">Riboflavin-specific deaminase</fullName>
        </alternativeName>
    </domain>
    <domain>
        <recommendedName>
            <fullName evidence="12">5-amino-6-(5-phosphoribosylamino)uracil reductase</fullName>
            <ecNumber evidence="12">1.1.1.193</ecNumber>
        </recommendedName>
        <alternativeName>
            <fullName evidence="12">HTP reductase</fullName>
        </alternativeName>
    </domain>
</protein>
<dbReference type="InterPro" id="IPR024072">
    <property type="entry name" value="DHFR-like_dom_sf"/>
</dbReference>
<name>B8JEW7_ANAD2</name>
<keyword evidence="11" id="KW-0511">Multifunctional enzyme</keyword>
<dbReference type="EC" id="3.5.4.26" evidence="12"/>
<feature type="binding site" evidence="14">
    <location>
        <position position="176"/>
    </location>
    <ligand>
        <name>NADP(+)</name>
        <dbReference type="ChEBI" id="CHEBI:58349"/>
    </ligand>
</feature>
<feature type="binding site" evidence="14">
    <location>
        <position position="244"/>
    </location>
    <ligand>
        <name>NADP(+)</name>
        <dbReference type="ChEBI" id="CHEBI:58349"/>
    </ligand>
</feature>
<evidence type="ECO:0000256" key="6">
    <source>
        <dbReference type="ARBA" id="ARBA00022619"/>
    </source>
</evidence>
<dbReference type="GO" id="GO:0009231">
    <property type="term" value="P:riboflavin biosynthetic process"/>
    <property type="evidence" value="ECO:0007669"/>
    <property type="project" value="UniProtKB-UniPathway"/>
</dbReference>
<dbReference type="HOGENOM" id="CLU_036590_1_2_7"/>
<dbReference type="EMBL" id="CP001359">
    <property type="protein sequence ID" value="ACL66263.1"/>
    <property type="molecule type" value="Genomic_DNA"/>
</dbReference>
<evidence type="ECO:0000256" key="7">
    <source>
        <dbReference type="ARBA" id="ARBA00022723"/>
    </source>
</evidence>
<dbReference type="RefSeq" id="WP_012634004.1">
    <property type="nucleotide sequence ID" value="NC_011891.1"/>
</dbReference>
<dbReference type="GO" id="GO:0050661">
    <property type="term" value="F:NADP binding"/>
    <property type="evidence" value="ECO:0007669"/>
    <property type="project" value="InterPro"/>
</dbReference>
<sequence>MTARAAPSGWRASARAPAPVAGAEAERFMRLAVREAARGLGRTSPNPAVGAVVVRDGRVVGRGHHARAGGPHAEVVALRAAGALARGADVYTTLEPCDHFGKTPPCSVALLEAGVRRVFVGSSDPNPLVNGRGMARLRRHGVAVVKGVLRDACDRLNAPWFTFITEGRPFVTLKAAVTLDGRIATRTGDARWVSGEAARAWVHRLRDRVDAVLVGAGTARADDPRLTTRLPRGGRDPIRVVLDSDLSLPRTLALFRGGSPAPTLVAHASAAPARRYGPGVELVRCRRGKGGVDLRDLLAKLAARGVAHLLVEGGAHVHARFLEAGLVDRVAVFVAPKIAGGDGVPLVAGRGPARMADALRLEQVAFERVGDDLLVTGVPARRAALAKNPQRG</sequence>
<feature type="binding site" evidence="14">
    <location>
        <position position="206"/>
    </location>
    <ligand>
        <name>substrate</name>
    </ligand>
</feature>
<feature type="binding site" evidence="14">
    <location>
        <position position="229"/>
    </location>
    <ligand>
        <name>substrate</name>
    </ligand>
</feature>
<evidence type="ECO:0000256" key="12">
    <source>
        <dbReference type="PIRNR" id="PIRNR006769"/>
    </source>
</evidence>
<keyword evidence="12 17" id="KW-0378">Hydrolase</keyword>
<organism evidence="17 18">
    <name type="scientific">Anaeromyxobacter dehalogenans (strain ATCC BAA-258 / DSM 21875 / 2CP-1)</name>
    <dbReference type="NCBI Taxonomy" id="455488"/>
    <lineage>
        <taxon>Bacteria</taxon>
        <taxon>Pseudomonadati</taxon>
        <taxon>Myxococcota</taxon>
        <taxon>Myxococcia</taxon>
        <taxon>Myxococcales</taxon>
        <taxon>Cystobacterineae</taxon>
        <taxon>Anaeromyxobacteraceae</taxon>
        <taxon>Anaeromyxobacter</taxon>
    </lineage>
</organism>
<comment type="catalytic activity">
    <reaction evidence="12">
        <text>2,5-diamino-6-hydroxy-4-(5-phosphoribosylamino)-pyrimidine + H2O + H(+) = 5-amino-6-(5-phospho-D-ribosylamino)uracil + NH4(+)</text>
        <dbReference type="Rhea" id="RHEA:21868"/>
        <dbReference type="ChEBI" id="CHEBI:15377"/>
        <dbReference type="ChEBI" id="CHEBI:15378"/>
        <dbReference type="ChEBI" id="CHEBI:28938"/>
        <dbReference type="ChEBI" id="CHEBI:58453"/>
        <dbReference type="ChEBI" id="CHEBI:58614"/>
        <dbReference type="EC" id="3.5.4.26"/>
    </reaction>
</comment>
<dbReference type="PANTHER" id="PTHR38011:SF7">
    <property type="entry name" value="2,5-DIAMINO-6-RIBOSYLAMINO-4(3H)-PYRIMIDINONE 5'-PHOSPHATE REDUCTASE"/>
    <property type="match status" value="1"/>
</dbReference>
<feature type="domain" description="CMP/dCMP-type deaminase" evidence="16">
    <location>
        <begin position="23"/>
        <end position="145"/>
    </location>
</feature>
<dbReference type="PROSITE" id="PS00903">
    <property type="entry name" value="CYT_DCMP_DEAMINASES_1"/>
    <property type="match status" value="1"/>
</dbReference>
<comment type="function">
    <text evidence="1 12">Converts 2,5-diamino-6-(ribosylamino)-4(3h)-pyrimidinone 5'-phosphate into 5-amino-6-(ribosylamino)-2,4(1h,3h)-pyrimidinedione 5'-phosphate.</text>
</comment>
<comment type="similarity">
    <text evidence="4 12">In the N-terminal section; belongs to the cytidine and deoxycytidylate deaminase family.</text>
</comment>
<keyword evidence="6 12" id="KW-0686">Riboflavin biosynthesis</keyword>
<evidence type="ECO:0000313" key="18">
    <source>
        <dbReference type="Proteomes" id="UP000007089"/>
    </source>
</evidence>
<comment type="pathway">
    <text evidence="3 12">Cofactor biosynthesis; riboflavin biosynthesis; 5-amino-6-(D-ribitylamino)uracil from GTP: step 3/4.</text>
</comment>
<dbReference type="NCBIfam" id="TIGR00326">
    <property type="entry name" value="eubact_ribD"/>
    <property type="match status" value="1"/>
</dbReference>
<dbReference type="InterPro" id="IPR016193">
    <property type="entry name" value="Cytidine_deaminase-like"/>
</dbReference>
<dbReference type="InterPro" id="IPR016192">
    <property type="entry name" value="APOBEC/CMP_deaminase_Zn-bd"/>
</dbReference>
<dbReference type="InterPro" id="IPR004794">
    <property type="entry name" value="Eubact_RibD"/>
</dbReference>
<evidence type="ECO:0000256" key="1">
    <source>
        <dbReference type="ARBA" id="ARBA00002151"/>
    </source>
</evidence>
<comment type="pathway">
    <text evidence="2 12">Cofactor biosynthesis; riboflavin biosynthesis; 5-amino-6-(D-ribitylamino)uracil from GTP: step 2/4.</text>
</comment>
<dbReference type="InterPro" id="IPR002734">
    <property type="entry name" value="RibDG_C"/>
</dbReference>
<feature type="active site" description="Proton donor" evidence="13">
    <location>
        <position position="74"/>
    </location>
</feature>
<gene>
    <name evidence="17" type="ordered locus">A2cp1_2926</name>
</gene>
<keyword evidence="10 12" id="KW-0560">Oxidoreductase</keyword>
<accession>B8JEW7</accession>
<evidence type="ECO:0000256" key="3">
    <source>
        <dbReference type="ARBA" id="ARBA00004910"/>
    </source>
</evidence>
<dbReference type="Gene3D" id="3.40.430.10">
    <property type="entry name" value="Dihydrofolate Reductase, subunit A"/>
    <property type="match status" value="1"/>
</dbReference>
<evidence type="ECO:0000259" key="16">
    <source>
        <dbReference type="PROSITE" id="PS51747"/>
    </source>
</evidence>
<feature type="binding site" evidence="14">
    <location>
        <position position="312"/>
    </location>
    <ligand>
        <name>substrate</name>
    </ligand>
</feature>
<dbReference type="PIRSF" id="PIRSF006769">
    <property type="entry name" value="RibD"/>
    <property type="match status" value="1"/>
</dbReference>
<evidence type="ECO:0000256" key="9">
    <source>
        <dbReference type="ARBA" id="ARBA00022857"/>
    </source>
</evidence>
<dbReference type="GO" id="GO:0008270">
    <property type="term" value="F:zinc ion binding"/>
    <property type="evidence" value="ECO:0007669"/>
    <property type="project" value="InterPro"/>
</dbReference>
<evidence type="ECO:0000256" key="15">
    <source>
        <dbReference type="PIRSR" id="PIRSR006769-3"/>
    </source>
</evidence>
<evidence type="ECO:0000256" key="4">
    <source>
        <dbReference type="ARBA" id="ARBA00005259"/>
    </source>
</evidence>
<feature type="binding site" evidence="15">
    <location>
        <position position="72"/>
    </location>
    <ligand>
        <name>Zn(2+)</name>
        <dbReference type="ChEBI" id="CHEBI:29105"/>
        <note>catalytic</note>
    </ligand>
</feature>
<evidence type="ECO:0000256" key="10">
    <source>
        <dbReference type="ARBA" id="ARBA00023002"/>
    </source>
</evidence>
<dbReference type="Gene3D" id="3.40.140.10">
    <property type="entry name" value="Cytidine Deaminase, domain 2"/>
    <property type="match status" value="1"/>
</dbReference>
<keyword evidence="7 12" id="KW-0479">Metal-binding</keyword>
<evidence type="ECO:0000256" key="13">
    <source>
        <dbReference type="PIRSR" id="PIRSR006769-1"/>
    </source>
</evidence>
<dbReference type="InterPro" id="IPR002125">
    <property type="entry name" value="CMP_dCMP_dom"/>
</dbReference>
<dbReference type="SUPFAM" id="SSF53927">
    <property type="entry name" value="Cytidine deaminase-like"/>
    <property type="match status" value="1"/>
</dbReference>
<comment type="cofactor">
    <cofactor evidence="12 15">
        <name>Zn(2+)</name>
        <dbReference type="ChEBI" id="CHEBI:29105"/>
    </cofactor>
    <text evidence="12 15">Binds 1 zinc ion.</text>
</comment>
<dbReference type="Pfam" id="PF00383">
    <property type="entry name" value="dCMP_cyt_deam_1"/>
    <property type="match status" value="1"/>
</dbReference>
<reference evidence="17" key="1">
    <citation type="submission" date="2009-01" db="EMBL/GenBank/DDBJ databases">
        <title>Complete sequence of Anaeromyxobacter dehalogenans 2CP-1.</title>
        <authorList>
            <consortium name="US DOE Joint Genome Institute"/>
            <person name="Lucas S."/>
            <person name="Copeland A."/>
            <person name="Lapidus A."/>
            <person name="Glavina del Rio T."/>
            <person name="Dalin E."/>
            <person name="Tice H."/>
            <person name="Bruce D."/>
            <person name="Goodwin L."/>
            <person name="Pitluck S."/>
            <person name="Saunders E."/>
            <person name="Brettin T."/>
            <person name="Detter J.C."/>
            <person name="Han C."/>
            <person name="Larimer F."/>
            <person name="Land M."/>
            <person name="Hauser L."/>
            <person name="Kyrpides N."/>
            <person name="Ovchinnikova G."/>
            <person name="Beliaev A.S."/>
            <person name="Richardson P."/>
        </authorList>
    </citation>
    <scope>NUCLEOTIDE SEQUENCE</scope>
    <source>
        <strain evidence="17">2CP-1</strain>
    </source>
</reference>
<dbReference type="KEGG" id="acp:A2cp1_2926"/>
<feature type="binding site" evidence="15">
    <location>
        <position position="97"/>
    </location>
    <ligand>
        <name>Zn(2+)</name>
        <dbReference type="ChEBI" id="CHEBI:29105"/>
        <note>catalytic</note>
    </ligand>
</feature>
<keyword evidence="18" id="KW-1185">Reference proteome</keyword>
<dbReference type="Pfam" id="PF01872">
    <property type="entry name" value="RibD_C"/>
    <property type="match status" value="1"/>
</dbReference>
<dbReference type="NCBIfam" id="TIGR00227">
    <property type="entry name" value="ribD_Cterm"/>
    <property type="match status" value="1"/>
</dbReference>
<feature type="binding site" evidence="15">
    <location>
        <position position="106"/>
    </location>
    <ligand>
        <name>Zn(2+)</name>
        <dbReference type="ChEBI" id="CHEBI:29105"/>
        <note>catalytic</note>
    </ligand>
</feature>
<comment type="similarity">
    <text evidence="5 12">In the C-terminal section; belongs to the HTP reductase family.</text>
</comment>
<dbReference type="Proteomes" id="UP000007089">
    <property type="component" value="Chromosome"/>
</dbReference>
<dbReference type="EC" id="1.1.1.193" evidence="12"/>
<evidence type="ECO:0000256" key="8">
    <source>
        <dbReference type="ARBA" id="ARBA00022833"/>
    </source>
</evidence>
<dbReference type="InterPro" id="IPR011549">
    <property type="entry name" value="RibD_C"/>
</dbReference>
<feature type="binding site" evidence="14">
    <location>
        <position position="222"/>
    </location>
    <ligand>
        <name>NADP(+)</name>
        <dbReference type="ChEBI" id="CHEBI:58349"/>
    </ligand>
</feature>
<dbReference type="CDD" id="cd01284">
    <property type="entry name" value="Riboflavin_deaminase-reductase"/>
    <property type="match status" value="1"/>
</dbReference>
<keyword evidence="8 12" id="KW-0862">Zinc</keyword>
<dbReference type="InterPro" id="IPR050765">
    <property type="entry name" value="Riboflavin_Biosynth_HTPR"/>
</dbReference>
<evidence type="ECO:0000256" key="2">
    <source>
        <dbReference type="ARBA" id="ARBA00004882"/>
    </source>
</evidence>
<evidence type="ECO:0000256" key="11">
    <source>
        <dbReference type="ARBA" id="ARBA00023268"/>
    </source>
</evidence>
<feature type="binding site" evidence="14">
    <location>
        <position position="192"/>
    </location>
    <ligand>
        <name>NADP(+)</name>
        <dbReference type="ChEBI" id="CHEBI:58349"/>
    </ligand>
</feature>
<proteinExistence type="inferred from homology"/>
<dbReference type="PROSITE" id="PS51747">
    <property type="entry name" value="CYT_DCMP_DEAMINASES_2"/>
    <property type="match status" value="1"/>
</dbReference>